<evidence type="ECO:0000313" key="3">
    <source>
        <dbReference type="Proteomes" id="UP001153069"/>
    </source>
</evidence>
<keyword evidence="3" id="KW-1185">Reference proteome</keyword>
<feature type="region of interest" description="Disordered" evidence="1">
    <location>
        <begin position="1"/>
        <end position="29"/>
    </location>
</feature>
<proteinExistence type="predicted"/>
<gene>
    <name evidence="2" type="ORF">SEMRO_526_G160440.1</name>
</gene>
<evidence type="ECO:0000256" key="1">
    <source>
        <dbReference type="SAM" id="MobiDB-lite"/>
    </source>
</evidence>
<protein>
    <submittedName>
        <fullName evidence="2">Uncharacterized protein</fullName>
    </submittedName>
</protein>
<feature type="compositionally biased region" description="Polar residues" evidence="1">
    <location>
        <begin position="1"/>
        <end position="13"/>
    </location>
</feature>
<accession>A0A9N8E1H6</accession>
<dbReference type="EMBL" id="CAICTM010000525">
    <property type="protein sequence ID" value="CAB9512259.1"/>
    <property type="molecule type" value="Genomic_DNA"/>
</dbReference>
<dbReference type="AlphaFoldDB" id="A0A9N8E1H6"/>
<comment type="caution">
    <text evidence="2">The sequence shown here is derived from an EMBL/GenBank/DDBJ whole genome shotgun (WGS) entry which is preliminary data.</text>
</comment>
<organism evidence="2 3">
    <name type="scientific">Seminavis robusta</name>
    <dbReference type="NCBI Taxonomy" id="568900"/>
    <lineage>
        <taxon>Eukaryota</taxon>
        <taxon>Sar</taxon>
        <taxon>Stramenopiles</taxon>
        <taxon>Ochrophyta</taxon>
        <taxon>Bacillariophyta</taxon>
        <taxon>Bacillariophyceae</taxon>
        <taxon>Bacillariophycidae</taxon>
        <taxon>Naviculales</taxon>
        <taxon>Naviculaceae</taxon>
        <taxon>Seminavis</taxon>
    </lineage>
</organism>
<name>A0A9N8E1H6_9STRA</name>
<reference evidence="2" key="1">
    <citation type="submission" date="2020-06" db="EMBL/GenBank/DDBJ databases">
        <authorList>
            <consortium name="Plant Systems Biology data submission"/>
        </authorList>
    </citation>
    <scope>NUCLEOTIDE SEQUENCE</scope>
    <source>
        <strain evidence="2">D6</strain>
    </source>
</reference>
<dbReference type="Proteomes" id="UP001153069">
    <property type="component" value="Unassembled WGS sequence"/>
</dbReference>
<evidence type="ECO:0000313" key="2">
    <source>
        <dbReference type="EMBL" id="CAB9512259.1"/>
    </source>
</evidence>
<sequence>MTKSSSPEQNKNKPTAKKAKSTVGENKKKPATAELRILSAIAKEHAVGIKFACKKQILKMSLVKEISYNTFLNILKRKGRVVATKDGGLQATQAGYEKLGPDFQANLPKTDQDVQHNMKQLLKCPKRASCLTS</sequence>